<evidence type="ECO:0000313" key="9">
    <source>
        <dbReference type="EMBL" id="ASA25859.1"/>
    </source>
</evidence>
<dbReference type="KEGG" id="pdh:B9T62_37115"/>
<feature type="domain" description="ABC3 transporter permease C-terminal" evidence="8">
    <location>
        <begin position="705"/>
        <end position="819"/>
    </location>
</feature>
<dbReference type="InterPro" id="IPR050250">
    <property type="entry name" value="Macrolide_Exporter_MacB"/>
</dbReference>
<dbReference type="PANTHER" id="PTHR30572">
    <property type="entry name" value="MEMBRANE COMPONENT OF TRANSPORTER-RELATED"/>
    <property type="match status" value="1"/>
</dbReference>
<keyword evidence="3 7" id="KW-0812">Transmembrane</keyword>
<organism evidence="9 10">
    <name type="scientific">Paenibacillus donghaensis</name>
    <dbReference type="NCBI Taxonomy" id="414771"/>
    <lineage>
        <taxon>Bacteria</taxon>
        <taxon>Bacillati</taxon>
        <taxon>Bacillota</taxon>
        <taxon>Bacilli</taxon>
        <taxon>Bacillales</taxon>
        <taxon>Paenibacillaceae</taxon>
        <taxon>Paenibacillus</taxon>
    </lineage>
</organism>
<proteinExistence type="inferred from homology"/>
<feature type="domain" description="ABC3 transporter permease C-terminal" evidence="8">
    <location>
        <begin position="268"/>
        <end position="403"/>
    </location>
</feature>
<comment type="subcellular location">
    <subcellularLocation>
        <location evidence="1">Cell membrane</location>
        <topology evidence="1">Multi-pass membrane protein</topology>
    </subcellularLocation>
</comment>
<dbReference type="GO" id="GO:0022857">
    <property type="term" value="F:transmembrane transporter activity"/>
    <property type="evidence" value="ECO:0007669"/>
    <property type="project" value="TreeGrafter"/>
</dbReference>
<feature type="transmembrane region" description="Helical" evidence="7">
    <location>
        <begin position="376"/>
        <end position="395"/>
    </location>
</feature>
<sequence>MRHYRGVSLRFLKRQRLLTVLTVIAIALSVALVSVLAILSDALKQSQIIQAETLLGQQHVHFKGLTPEQLETLRADGRIQRMGFSKVVGSTDIPDENFPINLEEQNIDAIELLGFQLLQGRYPTAANEIMLDEQSLGYLGVSFTEDTQITLPVAINLMQEDGSFTPAGIEEKLFTLTGVAKNHPATVGGRYGVGCVGPGSFPELPSRVGAFVRFTSGVDPVQAEEDLAAKLHLAEWQVDENSRLLSALGYEGRESEASGIGGLGFSGIIVGGLILLAACLVIYNIFQVSVVQRTRQFGTLRAIGATPAQIRKLVVLEALLLCAFGIPLGLLLGILSSRGVVSSVGSLINPEVLGVSSLDEAVEVVRGSVRIPWRQLAGAAGLGLAATLLSAWLPARMASRVPPVTAITGLVGSGVTRTRPSRRRRPARHILWQTARLNLSRNRGRTAVTVISLTMMVITYVTLQSFLQSFNMTEILADSMDSAYSLTTLEGLTDQDLAAVRAMPGVERVRTAMEAAQPYDIDAHKAAELQTDEASQAYSVEHTFEAIGYDDATLQLMLDEVGSSAPTLQQMREQPLALVWDKEVNYRFSPQWAPPAIGESLPFLEHSFQIAGTVDNIAIHRYATQLGYTLLMHEDQLRKLLPAAAVNYADIFLNPSITSEQDQKIHQMLEQIASNTAGCTLSTFEDTKADLEKSLNAIKGLGYGMILLVSLIGSLNIINTTVTSLHARRSELGTLRAIGMSSAQLNGMVILESLQYGLRALLFGLPLGMICSALVMSSNDQVESWQPPIGPLFMASLFALLLCLLAAWPPVASMKKMNIVESIGRVD</sequence>
<feature type="transmembrane region" description="Helical" evidence="7">
    <location>
        <begin position="789"/>
        <end position="808"/>
    </location>
</feature>
<evidence type="ECO:0000256" key="7">
    <source>
        <dbReference type="SAM" id="Phobius"/>
    </source>
</evidence>
<dbReference type="RefSeq" id="WP_087919819.1">
    <property type="nucleotide sequence ID" value="NZ_CP021780.1"/>
</dbReference>
<dbReference type="PANTHER" id="PTHR30572:SF4">
    <property type="entry name" value="ABC TRANSPORTER PERMEASE YTRF"/>
    <property type="match status" value="1"/>
</dbReference>
<evidence type="ECO:0000256" key="4">
    <source>
        <dbReference type="ARBA" id="ARBA00022989"/>
    </source>
</evidence>
<dbReference type="GO" id="GO:0005886">
    <property type="term" value="C:plasma membrane"/>
    <property type="evidence" value="ECO:0007669"/>
    <property type="project" value="UniProtKB-SubCell"/>
</dbReference>
<evidence type="ECO:0000256" key="2">
    <source>
        <dbReference type="ARBA" id="ARBA00022475"/>
    </source>
</evidence>
<name>A0A2Z2KSH1_9BACL</name>
<accession>A0A2Z2KSH1</accession>
<evidence type="ECO:0000256" key="6">
    <source>
        <dbReference type="ARBA" id="ARBA00038076"/>
    </source>
</evidence>
<keyword evidence="4 7" id="KW-1133">Transmembrane helix</keyword>
<dbReference type="Proteomes" id="UP000249890">
    <property type="component" value="Chromosome"/>
</dbReference>
<dbReference type="EMBL" id="CP021780">
    <property type="protein sequence ID" value="ASA25859.1"/>
    <property type="molecule type" value="Genomic_DNA"/>
</dbReference>
<reference evidence="9 10" key="1">
    <citation type="submission" date="2017-06" db="EMBL/GenBank/DDBJ databases">
        <title>Complete genome sequence of Paenibacillus donghaensis KCTC 13049T isolated from East Sea sediment, South Korea.</title>
        <authorList>
            <person name="Jung B.K."/>
            <person name="Hong S.-J."/>
            <person name="Shin J.-H."/>
        </authorList>
    </citation>
    <scope>NUCLEOTIDE SEQUENCE [LARGE SCALE GENOMIC DNA]</scope>
    <source>
        <strain evidence="9 10">KCTC 13049</strain>
    </source>
</reference>
<protein>
    <recommendedName>
        <fullName evidence="8">ABC3 transporter permease C-terminal domain-containing protein</fullName>
    </recommendedName>
</protein>
<dbReference type="Pfam" id="PF02687">
    <property type="entry name" value="FtsX"/>
    <property type="match status" value="2"/>
</dbReference>
<feature type="transmembrane region" description="Helical" evidence="7">
    <location>
        <begin position="446"/>
        <end position="467"/>
    </location>
</feature>
<keyword evidence="2" id="KW-1003">Cell membrane</keyword>
<evidence type="ECO:0000256" key="3">
    <source>
        <dbReference type="ARBA" id="ARBA00022692"/>
    </source>
</evidence>
<feature type="transmembrane region" description="Helical" evidence="7">
    <location>
        <begin position="700"/>
        <end position="719"/>
    </location>
</feature>
<keyword evidence="10" id="KW-1185">Reference proteome</keyword>
<gene>
    <name evidence="9" type="ORF">B9T62_37115</name>
</gene>
<evidence type="ECO:0000256" key="5">
    <source>
        <dbReference type="ARBA" id="ARBA00023136"/>
    </source>
</evidence>
<evidence type="ECO:0000256" key="1">
    <source>
        <dbReference type="ARBA" id="ARBA00004651"/>
    </source>
</evidence>
<evidence type="ECO:0000313" key="10">
    <source>
        <dbReference type="Proteomes" id="UP000249890"/>
    </source>
</evidence>
<evidence type="ECO:0000259" key="8">
    <source>
        <dbReference type="Pfam" id="PF02687"/>
    </source>
</evidence>
<keyword evidence="5 7" id="KW-0472">Membrane</keyword>
<comment type="similarity">
    <text evidence="6">Belongs to the ABC-4 integral membrane protein family.</text>
</comment>
<feature type="transmembrane region" description="Helical" evidence="7">
    <location>
        <begin position="313"/>
        <end position="335"/>
    </location>
</feature>
<feature type="transmembrane region" description="Helical" evidence="7">
    <location>
        <begin position="263"/>
        <end position="286"/>
    </location>
</feature>
<dbReference type="OrthoDB" id="9793166at2"/>
<dbReference type="AlphaFoldDB" id="A0A2Z2KSH1"/>
<dbReference type="InterPro" id="IPR003838">
    <property type="entry name" value="ABC3_permease_C"/>
</dbReference>
<feature type="transmembrane region" description="Helical" evidence="7">
    <location>
        <begin position="756"/>
        <end position="777"/>
    </location>
</feature>